<dbReference type="Proteomes" id="UP000317238">
    <property type="component" value="Unassembled WGS sequence"/>
</dbReference>
<protein>
    <submittedName>
        <fullName evidence="2">Uncharacterized protein</fullName>
    </submittedName>
</protein>
<comment type="caution">
    <text evidence="2">The sequence shown here is derived from an EMBL/GenBank/DDBJ whole genome shotgun (WGS) entry which is preliminary data.</text>
</comment>
<evidence type="ECO:0000313" key="2">
    <source>
        <dbReference type="EMBL" id="TWT71040.1"/>
    </source>
</evidence>
<reference evidence="2 3" key="1">
    <citation type="submission" date="2019-02" db="EMBL/GenBank/DDBJ databases">
        <title>Deep-cultivation of Planctomycetes and their phenomic and genomic characterization uncovers novel biology.</title>
        <authorList>
            <person name="Wiegand S."/>
            <person name="Jogler M."/>
            <person name="Boedeker C."/>
            <person name="Pinto D."/>
            <person name="Vollmers J."/>
            <person name="Rivas-Marin E."/>
            <person name="Kohn T."/>
            <person name="Peeters S.H."/>
            <person name="Heuer A."/>
            <person name="Rast P."/>
            <person name="Oberbeckmann S."/>
            <person name="Bunk B."/>
            <person name="Jeske O."/>
            <person name="Meyerdierks A."/>
            <person name="Storesund J.E."/>
            <person name="Kallscheuer N."/>
            <person name="Luecker S."/>
            <person name="Lage O.M."/>
            <person name="Pohl T."/>
            <person name="Merkel B.J."/>
            <person name="Hornburger P."/>
            <person name="Mueller R.-W."/>
            <person name="Bruemmer F."/>
            <person name="Labrenz M."/>
            <person name="Spormann A.M."/>
            <person name="Op Den Camp H."/>
            <person name="Overmann J."/>
            <person name="Amann R."/>
            <person name="Jetten M.S.M."/>
            <person name="Mascher T."/>
            <person name="Medema M.H."/>
            <person name="Devos D.P."/>
            <person name="Kaster A.-K."/>
            <person name="Ovreas L."/>
            <person name="Rohde M."/>
            <person name="Galperin M.Y."/>
            <person name="Jogler C."/>
        </authorList>
    </citation>
    <scope>NUCLEOTIDE SEQUENCE [LARGE SCALE GENOMIC DNA]</scope>
    <source>
        <strain evidence="2 3">Pan14r</strain>
    </source>
</reference>
<gene>
    <name evidence="2" type="ORF">Pan14r_33500</name>
</gene>
<feature type="region of interest" description="Disordered" evidence="1">
    <location>
        <begin position="1"/>
        <end position="48"/>
    </location>
</feature>
<proteinExistence type="predicted"/>
<dbReference type="AlphaFoldDB" id="A0A5C5Y6X4"/>
<name>A0A5C5Y6X4_9PLAN</name>
<feature type="compositionally biased region" description="Polar residues" evidence="1">
    <location>
        <begin position="32"/>
        <end position="42"/>
    </location>
</feature>
<sequence length="48" mass="5269">MSSTKFGDTGLPDQRVKTKDFTGCPLFGATRSRPTALTTPTLFRTKPH</sequence>
<evidence type="ECO:0000313" key="3">
    <source>
        <dbReference type="Proteomes" id="UP000317238"/>
    </source>
</evidence>
<evidence type="ECO:0000256" key="1">
    <source>
        <dbReference type="SAM" id="MobiDB-lite"/>
    </source>
</evidence>
<organism evidence="2 3">
    <name type="scientific">Crateriforma conspicua</name>
    <dbReference type="NCBI Taxonomy" id="2527996"/>
    <lineage>
        <taxon>Bacteria</taxon>
        <taxon>Pseudomonadati</taxon>
        <taxon>Planctomycetota</taxon>
        <taxon>Planctomycetia</taxon>
        <taxon>Planctomycetales</taxon>
        <taxon>Planctomycetaceae</taxon>
        <taxon>Crateriforma</taxon>
    </lineage>
</organism>
<keyword evidence="3" id="KW-1185">Reference proteome</keyword>
<accession>A0A5C5Y6X4</accession>
<dbReference type="EMBL" id="SJPL01000001">
    <property type="protein sequence ID" value="TWT71040.1"/>
    <property type="molecule type" value="Genomic_DNA"/>
</dbReference>